<dbReference type="Proteomes" id="UP001499959">
    <property type="component" value="Unassembled WGS sequence"/>
</dbReference>
<comment type="caution">
    <text evidence="2">The sequence shown here is derived from an EMBL/GenBank/DDBJ whole genome shotgun (WGS) entry which is preliminary data.</text>
</comment>
<dbReference type="RefSeq" id="WP_345303200.1">
    <property type="nucleotide sequence ID" value="NZ_BAABJE010000010.1"/>
</dbReference>
<accession>A0ABP9BEK1</accession>
<evidence type="ECO:0000313" key="2">
    <source>
        <dbReference type="EMBL" id="GAA4794514.1"/>
    </source>
</evidence>
<feature type="signal peptide" evidence="1">
    <location>
        <begin position="1"/>
        <end position="33"/>
    </location>
</feature>
<feature type="chain" id="PRO_5046028418" evidence="1">
    <location>
        <begin position="34"/>
        <end position="277"/>
    </location>
</feature>
<name>A0ABP9BEK1_9GAMM</name>
<evidence type="ECO:0000256" key="1">
    <source>
        <dbReference type="SAM" id="SignalP"/>
    </source>
</evidence>
<reference evidence="3" key="1">
    <citation type="journal article" date="2019" name="Int. J. Syst. Evol. Microbiol.">
        <title>The Global Catalogue of Microorganisms (GCM) 10K type strain sequencing project: providing services to taxonomists for standard genome sequencing and annotation.</title>
        <authorList>
            <consortium name="The Broad Institute Genomics Platform"/>
            <consortium name="The Broad Institute Genome Sequencing Center for Infectious Disease"/>
            <person name="Wu L."/>
            <person name="Ma J."/>
        </authorList>
    </citation>
    <scope>NUCLEOTIDE SEQUENCE [LARGE SCALE GENOMIC DNA]</scope>
    <source>
        <strain evidence="3">JCM 18204</strain>
    </source>
</reference>
<keyword evidence="1" id="KW-0732">Signal</keyword>
<evidence type="ECO:0000313" key="3">
    <source>
        <dbReference type="Proteomes" id="UP001499959"/>
    </source>
</evidence>
<keyword evidence="3" id="KW-1185">Reference proteome</keyword>
<dbReference type="EMBL" id="BAABJE010000010">
    <property type="protein sequence ID" value="GAA4794514.1"/>
    <property type="molecule type" value="Genomic_DNA"/>
</dbReference>
<proteinExistence type="predicted"/>
<protein>
    <submittedName>
        <fullName evidence="2">DUF6491 family protein</fullName>
    </submittedName>
</protein>
<gene>
    <name evidence="2" type="ORF">GCM10023307_20180</name>
</gene>
<organism evidence="2 3">
    <name type="scientific">Lysobacter hankyongensis</name>
    <dbReference type="NCBI Taxonomy" id="1176535"/>
    <lineage>
        <taxon>Bacteria</taxon>
        <taxon>Pseudomonadati</taxon>
        <taxon>Pseudomonadota</taxon>
        <taxon>Gammaproteobacteria</taxon>
        <taxon>Lysobacterales</taxon>
        <taxon>Lysobacteraceae</taxon>
        <taxon>Lysobacter</taxon>
    </lineage>
</organism>
<sequence length="277" mass="30308">MKTWHPKAWPLKAWHRRVPFAALLALCGGHALAAQPPPPAPYCLNAREVREAHQSDAHTLALRLNDESRYRLELADACPDALAGDRPTLVSRDGWVCGSNEEYVDLGDRRCAVAGLAKIDASEYADHALRGRRRGGAVETLDTIAVRGERRRVFGGTTAYCLDARHMRGWREDGDDIVVEVSPLRSGGNRYYRVELAGQCNEMITMQTLRLESPTGGSAICGTPGDRAFFSRNENLSFGSAAILRPLSEGGLAAGFGCSISRVYPLLPHELDGARKR</sequence>